<evidence type="ECO:0000256" key="7">
    <source>
        <dbReference type="ARBA" id="ARBA00023136"/>
    </source>
</evidence>
<protein>
    <recommendedName>
        <fullName evidence="4">Ragulator complex protein LAMTOR1</fullName>
    </recommendedName>
    <alternativeName>
        <fullName evidence="11">Late endosomal/lysosomal adaptor and MAPK and MTOR activator 1</fullName>
    </alternativeName>
</protein>
<comment type="similarity">
    <text evidence="3">Belongs to the LAMTOR1 family.</text>
</comment>
<keyword evidence="9" id="KW-0458">Lysosome</keyword>
<keyword evidence="10" id="KW-0449">Lipoprotein</keyword>
<keyword evidence="7" id="KW-0472">Membrane</keyword>
<evidence type="ECO:0000256" key="11">
    <source>
        <dbReference type="ARBA" id="ARBA00032695"/>
    </source>
</evidence>
<dbReference type="EMBL" id="JARKIK010000087">
    <property type="protein sequence ID" value="KAK8723984.1"/>
    <property type="molecule type" value="Genomic_DNA"/>
</dbReference>
<dbReference type="GO" id="GO:0060090">
    <property type="term" value="F:molecular adaptor activity"/>
    <property type="evidence" value="ECO:0007669"/>
    <property type="project" value="TreeGrafter"/>
</dbReference>
<proteinExistence type="inferred from homology"/>
<evidence type="ECO:0000256" key="6">
    <source>
        <dbReference type="ARBA" id="ARBA00022753"/>
    </source>
</evidence>
<dbReference type="GO" id="GO:0005765">
    <property type="term" value="C:lysosomal membrane"/>
    <property type="evidence" value="ECO:0007669"/>
    <property type="project" value="UniProtKB-SubCell"/>
</dbReference>
<gene>
    <name evidence="12" type="ORF">OTU49_011383</name>
</gene>
<dbReference type="GO" id="GO:0005085">
    <property type="term" value="F:guanyl-nucleotide exchange factor activity"/>
    <property type="evidence" value="ECO:0007669"/>
    <property type="project" value="TreeGrafter"/>
</dbReference>
<name>A0AAW0W3J8_CHEQU</name>
<organism evidence="12 13">
    <name type="scientific">Cherax quadricarinatus</name>
    <name type="common">Australian red claw crayfish</name>
    <dbReference type="NCBI Taxonomy" id="27406"/>
    <lineage>
        <taxon>Eukaryota</taxon>
        <taxon>Metazoa</taxon>
        <taxon>Ecdysozoa</taxon>
        <taxon>Arthropoda</taxon>
        <taxon>Crustacea</taxon>
        <taxon>Multicrustacea</taxon>
        <taxon>Malacostraca</taxon>
        <taxon>Eumalacostraca</taxon>
        <taxon>Eucarida</taxon>
        <taxon>Decapoda</taxon>
        <taxon>Pleocyemata</taxon>
        <taxon>Astacidea</taxon>
        <taxon>Parastacoidea</taxon>
        <taxon>Parastacidae</taxon>
        <taxon>Cherax</taxon>
    </lineage>
</organism>
<dbReference type="GO" id="GO:0071230">
    <property type="term" value="P:cellular response to amino acid stimulus"/>
    <property type="evidence" value="ECO:0007669"/>
    <property type="project" value="InterPro"/>
</dbReference>
<dbReference type="GO" id="GO:0007040">
    <property type="term" value="P:lysosome organization"/>
    <property type="evidence" value="ECO:0007669"/>
    <property type="project" value="InterPro"/>
</dbReference>
<dbReference type="GO" id="GO:0016197">
    <property type="term" value="P:endosomal transport"/>
    <property type="evidence" value="ECO:0007669"/>
    <property type="project" value="InterPro"/>
</dbReference>
<sequence length="174" mass="19439">HGGSRPNLTFQPNNITSMEIDGEVNERTRLIDPVSNVYQTNASSSEYGNHYSSSATKKSDEQTALNRILQQTASNIIDVGALECHTLEQHEYIERVRTYNQRLNMVPPQKIPNRVHPEAQLLCDVPAVERILSAQPILLADFNLMISSTQKVVAALSHIKVDHKEDLVVPFGIP</sequence>
<dbReference type="Proteomes" id="UP001445076">
    <property type="component" value="Unassembled WGS sequence"/>
</dbReference>
<dbReference type="GO" id="GO:0031902">
    <property type="term" value="C:late endosome membrane"/>
    <property type="evidence" value="ECO:0007669"/>
    <property type="project" value="UniProtKB-SubCell"/>
</dbReference>
<evidence type="ECO:0000256" key="9">
    <source>
        <dbReference type="ARBA" id="ARBA00023228"/>
    </source>
</evidence>
<comment type="caution">
    <text evidence="12">The sequence shown here is derived from an EMBL/GenBank/DDBJ whole genome shotgun (WGS) entry which is preliminary data.</text>
</comment>
<reference evidence="12 13" key="1">
    <citation type="journal article" date="2024" name="BMC Genomics">
        <title>Genome assembly of redclaw crayfish (Cherax quadricarinatus) provides insights into its immune adaptation and hypoxia tolerance.</title>
        <authorList>
            <person name="Liu Z."/>
            <person name="Zheng J."/>
            <person name="Li H."/>
            <person name="Fang K."/>
            <person name="Wang S."/>
            <person name="He J."/>
            <person name="Zhou D."/>
            <person name="Weng S."/>
            <person name="Chi M."/>
            <person name="Gu Z."/>
            <person name="He J."/>
            <person name="Li F."/>
            <person name="Wang M."/>
        </authorList>
    </citation>
    <scope>NUCLEOTIDE SEQUENCE [LARGE SCALE GENOMIC DNA]</scope>
    <source>
        <strain evidence="12">ZL_2023a</strain>
    </source>
</reference>
<keyword evidence="13" id="KW-1185">Reference proteome</keyword>
<accession>A0AAW0W3J8</accession>
<feature type="non-terminal residue" evidence="12">
    <location>
        <position position="1"/>
    </location>
</feature>
<evidence type="ECO:0000256" key="3">
    <source>
        <dbReference type="ARBA" id="ARBA00010861"/>
    </source>
</evidence>
<dbReference type="GO" id="GO:0071986">
    <property type="term" value="C:Ragulator complex"/>
    <property type="evidence" value="ECO:0007669"/>
    <property type="project" value="InterPro"/>
</dbReference>
<keyword evidence="8" id="KW-0564">Palmitate</keyword>
<dbReference type="GO" id="GO:0001919">
    <property type="term" value="P:regulation of receptor recycling"/>
    <property type="evidence" value="ECO:0007669"/>
    <property type="project" value="InterPro"/>
</dbReference>
<evidence type="ECO:0000313" key="12">
    <source>
        <dbReference type="EMBL" id="KAK8723984.1"/>
    </source>
</evidence>
<dbReference type="Pfam" id="PF15454">
    <property type="entry name" value="LAMTOR"/>
    <property type="match status" value="1"/>
</dbReference>
<comment type="subcellular location">
    <subcellularLocation>
        <location evidence="2">Late endosome membrane</location>
        <topology evidence="2">Lipid-anchor</topology>
        <orientation evidence="2">Cytoplasmic side</orientation>
    </subcellularLocation>
    <subcellularLocation>
        <location evidence="1">Lysosome membrane</location>
        <topology evidence="1">Lipid-anchor</topology>
        <orientation evidence="1">Cytoplasmic side</orientation>
    </subcellularLocation>
</comment>
<dbReference type="PANTHER" id="PTHR13401">
    <property type="entry name" value="RAGULATOR COMPLEX PROTEIN LAMTOR1"/>
    <property type="match status" value="1"/>
</dbReference>
<dbReference type="GO" id="GO:0045121">
    <property type="term" value="C:membrane raft"/>
    <property type="evidence" value="ECO:0007669"/>
    <property type="project" value="InterPro"/>
</dbReference>
<evidence type="ECO:0000256" key="4">
    <source>
        <dbReference type="ARBA" id="ARBA00016099"/>
    </source>
</evidence>
<dbReference type="AlphaFoldDB" id="A0AAW0W3J8"/>
<evidence type="ECO:0000256" key="10">
    <source>
        <dbReference type="ARBA" id="ARBA00023288"/>
    </source>
</evidence>
<dbReference type="GO" id="GO:0043410">
    <property type="term" value="P:positive regulation of MAPK cascade"/>
    <property type="evidence" value="ECO:0007669"/>
    <property type="project" value="InterPro"/>
</dbReference>
<dbReference type="GO" id="GO:0042632">
    <property type="term" value="P:cholesterol homeostasis"/>
    <property type="evidence" value="ECO:0007669"/>
    <property type="project" value="InterPro"/>
</dbReference>
<keyword evidence="5" id="KW-0519">Myristate</keyword>
<dbReference type="SMART" id="SM01262">
    <property type="entry name" value="LAMTOR"/>
    <property type="match status" value="1"/>
</dbReference>
<evidence type="ECO:0000256" key="2">
    <source>
        <dbReference type="ARBA" id="ARBA00004577"/>
    </source>
</evidence>
<keyword evidence="6" id="KW-0967">Endosome</keyword>
<evidence type="ECO:0000256" key="8">
    <source>
        <dbReference type="ARBA" id="ARBA00023139"/>
    </source>
</evidence>
<evidence type="ECO:0000313" key="13">
    <source>
        <dbReference type="Proteomes" id="UP001445076"/>
    </source>
</evidence>
<evidence type="ECO:0000256" key="1">
    <source>
        <dbReference type="ARBA" id="ARBA00004122"/>
    </source>
</evidence>
<dbReference type="InterPro" id="IPR028209">
    <property type="entry name" value="LAMTOR1/MEH1"/>
</dbReference>
<dbReference type="PANTHER" id="PTHR13401:SF2">
    <property type="entry name" value="RAGULATOR COMPLEX PROTEIN LAMTOR1"/>
    <property type="match status" value="1"/>
</dbReference>
<evidence type="ECO:0000256" key="5">
    <source>
        <dbReference type="ARBA" id="ARBA00022707"/>
    </source>
</evidence>
<dbReference type="GO" id="GO:0032008">
    <property type="term" value="P:positive regulation of TOR signaling"/>
    <property type="evidence" value="ECO:0007669"/>
    <property type="project" value="InterPro"/>
</dbReference>